<accession>A0A2T9YXT1</accession>
<keyword evidence="2" id="KW-1185">Reference proteome</keyword>
<dbReference type="AlphaFoldDB" id="A0A2T9YXT1"/>
<evidence type="ECO:0000313" key="2">
    <source>
        <dbReference type="Proteomes" id="UP000245383"/>
    </source>
</evidence>
<dbReference type="Proteomes" id="UP000245383">
    <property type="component" value="Unassembled WGS sequence"/>
</dbReference>
<comment type="caution">
    <text evidence="1">The sequence shown here is derived from an EMBL/GenBank/DDBJ whole genome shotgun (WGS) entry which is preliminary data.</text>
</comment>
<sequence>MSFPEIKSKYLALLKEYNIESPSLTEKNKVINCVGIIEYFSTPKPTKTAGINKSNPFNQTISNSQIQITHNINASLLSQSKSLHHINQTKNPLPTISKKQKLTLPLKSTNDEQLEKSNTSNDSSVAAYPIVNFDIERTSNTFSINNSNLLNSYTSLYHKNSSYCLDIVGKIHLPDFCNLDLDKNYLIIQIYDYYLLTFPELTKTTNDNGVSHSKGVELLLKMTAKKINENAIKKNQKSNFYRSIYCFISNVDELPKNIYSNIKNHELVLLTNAQIFHLDALGKYQFLSLPLKKQNYPSNFNFVSKDDLIAILYSTEKLNSHSHLKLNIDYFRIFQCFNITRNSEYQTLKTCFISDILNSLKVNI</sequence>
<gene>
    <name evidence="1" type="ORF">BB561_000733</name>
</gene>
<dbReference type="EMBL" id="MBFR01000017">
    <property type="protein sequence ID" value="PVU97150.1"/>
    <property type="molecule type" value="Genomic_DNA"/>
</dbReference>
<reference evidence="1 2" key="1">
    <citation type="journal article" date="2018" name="MBio">
        <title>Comparative Genomics Reveals the Core Gene Toolbox for the Fungus-Insect Symbiosis.</title>
        <authorList>
            <person name="Wang Y."/>
            <person name="Stata M."/>
            <person name="Wang W."/>
            <person name="Stajich J.E."/>
            <person name="White M.M."/>
            <person name="Moncalvo J.M."/>
        </authorList>
    </citation>
    <scope>NUCLEOTIDE SEQUENCE [LARGE SCALE GENOMIC DNA]</scope>
    <source>
        <strain evidence="1 2">SWE-8-4</strain>
    </source>
</reference>
<proteinExistence type="predicted"/>
<protein>
    <submittedName>
        <fullName evidence="1">Uncharacterized protein</fullName>
    </submittedName>
</protein>
<name>A0A2T9YXT1_9FUNG</name>
<organism evidence="1 2">
    <name type="scientific">Smittium simulii</name>
    <dbReference type="NCBI Taxonomy" id="133385"/>
    <lineage>
        <taxon>Eukaryota</taxon>
        <taxon>Fungi</taxon>
        <taxon>Fungi incertae sedis</taxon>
        <taxon>Zoopagomycota</taxon>
        <taxon>Kickxellomycotina</taxon>
        <taxon>Harpellomycetes</taxon>
        <taxon>Harpellales</taxon>
        <taxon>Legeriomycetaceae</taxon>
        <taxon>Smittium</taxon>
    </lineage>
</organism>
<evidence type="ECO:0000313" key="1">
    <source>
        <dbReference type="EMBL" id="PVU97150.1"/>
    </source>
</evidence>